<dbReference type="PRINTS" id="PR01021">
    <property type="entry name" value="OMPADOMAIN"/>
</dbReference>
<evidence type="ECO:0000259" key="5">
    <source>
        <dbReference type="PROSITE" id="PS51123"/>
    </source>
</evidence>
<name>A0ABP8LYX8_9BACT</name>
<keyword evidence="7" id="KW-1185">Reference proteome</keyword>
<comment type="caution">
    <text evidence="6">The sequence shown here is derived from an EMBL/GenBank/DDBJ whole genome shotgun (WGS) entry which is preliminary data.</text>
</comment>
<comment type="subcellular location">
    <subcellularLocation>
        <location evidence="1">Cell outer membrane</location>
    </subcellularLocation>
</comment>
<dbReference type="Gene3D" id="3.30.1330.60">
    <property type="entry name" value="OmpA-like domain"/>
    <property type="match status" value="1"/>
</dbReference>
<dbReference type="InterPro" id="IPR006664">
    <property type="entry name" value="OMP_bac"/>
</dbReference>
<dbReference type="PROSITE" id="PS51123">
    <property type="entry name" value="OMPA_2"/>
    <property type="match status" value="1"/>
</dbReference>
<evidence type="ECO:0000313" key="7">
    <source>
        <dbReference type="Proteomes" id="UP001500552"/>
    </source>
</evidence>
<dbReference type="PROSITE" id="PS51257">
    <property type="entry name" value="PROKAR_LIPOPROTEIN"/>
    <property type="match status" value="1"/>
</dbReference>
<evidence type="ECO:0000313" key="6">
    <source>
        <dbReference type="EMBL" id="GAA4439163.1"/>
    </source>
</evidence>
<accession>A0ABP8LYX8</accession>
<keyword evidence="2 4" id="KW-0472">Membrane</keyword>
<proteinExistence type="predicted"/>
<dbReference type="PANTHER" id="PTHR30329">
    <property type="entry name" value="STATOR ELEMENT OF FLAGELLAR MOTOR COMPLEX"/>
    <property type="match status" value="1"/>
</dbReference>
<dbReference type="CDD" id="cd07185">
    <property type="entry name" value="OmpA_C-like"/>
    <property type="match status" value="1"/>
</dbReference>
<feature type="domain" description="OmpA-like" evidence="5">
    <location>
        <begin position="88"/>
        <end position="207"/>
    </location>
</feature>
<dbReference type="RefSeq" id="WP_345160882.1">
    <property type="nucleotide sequence ID" value="NZ_BAABHC010000021.1"/>
</dbReference>
<evidence type="ECO:0000256" key="4">
    <source>
        <dbReference type="PROSITE-ProRule" id="PRU00473"/>
    </source>
</evidence>
<evidence type="ECO:0000256" key="1">
    <source>
        <dbReference type="ARBA" id="ARBA00004442"/>
    </source>
</evidence>
<dbReference type="PANTHER" id="PTHR30329:SF21">
    <property type="entry name" value="LIPOPROTEIN YIAD-RELATED"/>
    <property type="match status" value="1"/>
</dbReference>
<dbReference type="Proteomes" id="UP001500552">
    <property type="component" value="Unassembled WGS sequence"/>
</dbReference>
<evidence type="ECO:0000256" key="2">
    <source>
        <dbReference type="ARBA" id="ARBA00023136"/>
    </source>
</evidence>
<dbReference type="SUPFAM" id="SSF103088">
    <property type="entry name" value="OmpA-like"/>
    <property type="match status" value="1"/>
</dbReference>
<dbReference type="Pfam" id="PF00691">
    <property type="entry name" value="OmpA"/>
    <property type="match status" value="1"/>
</dbReference>
<dbReference type="InterPro" id="IPR050330">
    <property type="entry name" value="Bact_OuterMem_StrucFunc"/>
</dbReference>
<dbReference type="InterPro" id="IPR036737">
    <property type="entry name" value="OmpA-like_sf"/>
</dbReference>
<dbReference type="InterPro" id="IPR006665">
    <property type="entry name" value="OmpA-like"/>
</dbReference>
<gene>
    <name evidence="6" type="ORF">GCM10023188_35290</name>
</gene>
<keyword evidence="3" id="KW-0998">Cell outer membrane</keyword>
<sequence>MKIRMTTAILLAAGLMAGCNETSKEIDNAEDVRAIADADTAVMYEEENLMAGTVLEADEEEFKEVDFNAPEIEDAELKNAGVEVRGSESFVIYSLGEDIMFDTDKAQIRDSGAEKLQSVVEDIKERNMEGTIRVYGFTDARASEAYNKELGKERAQAVQNWLLENSKFDQSRMKIVSMGEQYPEATNETAEGRQQNRRVEIVVVKKPNQ</sequence>
<dbReference type="EMBL" id="BAABHC010000021">
    <property type="protein sequence ID" value="GAA4439163.1"/>
    <property type="molecule type" value="Genomic_DNA"/>
</dbReference>
<organism evidence="6 7">
    <name type="scientific">Pontibacter saemangeumensis</name>
    <dbReference type="NCBI Taxonomy" id="1084525"/>
    <lineage>
        <taxon>Bacteria</taxon>
        <taxon>Pseudomonadati</taxon>
        <taxon>Bacteroidota</taxon>
        <taxon>Cytophagia</taxon>
        <taxon>Cytophagales</taxon>
        <taxon>Hymenobacteraceae</taxon>
        <taxon>Pontibacter</taxon>
    </lineage>
</organism>
<protein>
    <recommendedName>
        <fullName evidence="5">OmpA-like domain-containing protein</fullName>
    </recommendedName>
</protein>
<evidence type="ECO:0000256" key="3">
    <source>
        <dbReference type="ARBA" id="ARBA00023237"/>
    </source>
</evidence>
<reference evidence="7" key="1">
    <citation type="journal article" date="2019" name="Int. J. Syst. Evol. Microbiol.">
        <title>The Global Catalogue of Microorganisms (GCM) 10K type strain sequencing project: providing services to taxonomists for standard genome sequencing and annotation.</title>
        <authorList>
            <consortium name="The Broad Institute Genomics Platform"/>
            <consortium name="The Broad Institute Genome Sequencing Center for Infectious Disease"/>
            <person name="Wu L."/>
            <person name="Ma J."/>
        </authorList>
    </citation>
    <scope>NUCLEOTIDE SEQUENCE [LARGE SCALE GENOMIC DNA]</scope>
    <source>
        <strain evidence="7">JCM 17926</strain>
    </source>
</reference>